<accession>A0A1D9LKV8</accession>
<organism evidence="2 3">
    <name type="scientific">Chromobacterium vaccinii</name>
    <dbReference type="NCBI Taxonomy" id="1108595"/>
    <lineage>
        <taxon>Bacteria</taxon>
        <taxon>Pseudomonadati</taxon>
        <taxon>Pseudomonadota</taxon>
        <taxon>Betaproteobacteria</taxon>
        <taxon>Neisseriales</taxon>
        <taxon>Chromobacteriaceae</taxon>
        <taxon>Chromobacterium</taxon>
    </lineage>
</organism>
<dbReference type="KEGG" id="cvc:BKX93_19355"/>
<gene>
    <name evidence="2" type="ORF">BKX93_19355</name>
</gene>
<dbReference type="InterPro" id="IPR051908">
    <property type="entry name" value="Ribosomal_N-acetyltransferase"/>
</dbReference>
<dbReference type="GeneID" id="68843361"/>
<dbReference type="STRING" id="1108595.BKX93_19355"/>
<dbReference type="Gene3D" id="3.40.630.30">
    <property type="match status" value="1"/>
</dbReference>
<dbReference type="GO" id="GO:0008999">
    <property type="term" value="F:protein-N-terminal-alanine acetyltransferase activity"/>
    <property type="evidence" value="ECO:0007669"/>
    <property type="project" value="TreeGrafter"/>
</dbReference>
<dbReference type="PROSITE" id="PS51186">
    <property type="entry name" value="GNAT"/>
    <property type="match status" value="1"/>
</dbReference>
<dbReference type="EMBL" id="CP017707">
    <property type="protein sequence ID" value="AOZ51940.1"/>
    <property type="molecule type" value="Genomic_DNA"/>
</dbReference>
<proteinExistence type="predicted"/>
<feature type="domain" description="N-acetyltransferase" evidence="1">
    <location>
        <begin position="9"/>
        <end position="176"/>
    </location>
</feature>
<dbReference type="Proteomes" id="UP000178776">
    <property type="component" value="Chromosome"/>
</dbReference>
<sequence>MTAIAQTRVALLPPDVAYAERLFALIDESRGTLRVWLPWVDATRSVEDSRQFLAGIADGARNGAVCASWLVERNGELAGCIDIHGISKLHRSGFLGYWLADRFVGEGVMGEAAAQALDAGFGALELNRIAILAGVDNTRSRAVAERLGFVREGAQREGLYLHGRYHDACQYSMLAGDWRARR</sequence>
<dbReference type="RefSeq" id="WP_070980947.1">
    <property type="nucleotide sequence ID" value="NZ_CP017707.1"/>
</dbReference>
<evidence type="ECO:0000259" key="1">
    <source>
        <dbReference type="PROSITE" id="PS51186"/>
    </source>
</evidence>
<protein>
    <recommendedName>
        <fullName evidence="1">N-acetyltransferase domain-containing protein</fullName>
    </recommendedName>
</protein>
<evidence type="ECO:0000313" key="3">
    <source>
        <dbReference type="Proteomes" id="UP000178776"/>
    </source>
</evidence>
<dbReference type="PANTHER" id="PTHR43441">
    <property type="entry name" value="RIBOSOMAL-PROTEIN-SERINE ACETYLTRANSFERASE"/>
    <property type="match status" value="1"/>
</dbReference>
<dbReference type="InterPro" id="IPR016181">
    <property type="entry name" value="Acyl_CoA_acyltransferase"/>
</dbReference>
<dbReference type="SUPFAM" id="SSF55729">
    <property type="entry name" value="Acyl-CoA N-acyltransferases (Nat)"/>
    <property type="match status" value="1"/>
</dbReference>
<dbReference type="GO" id="GO:1990189">
    <property type="term" value="F:protein N-terminal-serine acetyltransferase activity"/>
    <property type="evidence" value="ECO:0007669"/>
    <property type="project" value="TreeGrafter"/>
</dbReference>
<dbReference type="GO" id="GO:0005737">
    <property type="term" value="C:cytoplasm"/>
    <property type="evidence" value="ECO:0007669"/>
    <property type="project" value="TreeGrafter"/>
</dbReference>
<evidence type="ECO:0000313" key="2">
    <source>
        <dbReference type="EMBL" id="AOZ51940.1"/>
    </source>
</evidence>
<dbReference type="PANTHER" id="PTHR43441:SF11">
    <property type="entry name" value="RIBOSOMAL-PROTEIN-SERINE ACETYLTRANSFERASE"/>
    <property type="match status" value="1"/>
</dbReference>
<name>A0A1D9LKV8_9NEIS</name>
<dbReference type="AlphaFoldDB" id="A0A1D9LKV8"/>
<dbReference type="InterPro" id="IPR000182">
    <property type="entry name" value="GNAT_dom"/>
</dbReference>
<dbReference type="Pfam" id="PF13302">
    <property type="entry name" value="Acetyltransf_3"/>
    <property type="match status" value="1"/>
</dbReference>
<reference evidence="2 3" key="1">
    <citation type="submission" date="2016-10" db="EMBL/GenBank/DDBJ databases">
        <title>Chromobacterium muskegensis sp. nov., an insecticidal bacterium isolated from Sphagnum bogs.</title>
        <authorList>
            <person name="Sparks M.E."/>
            <person name="Blackburn M.B."/>
            <person name="Gundersen-Rindal D.E."/>
            <person name="Mitchell A."/>
            <person name="Farrar R."/>
            <person name="Kuhar D."/>
        </authorList>
    </citation>
    <scope>NUCLEOTIDE SEQUENCE [LARGE SCALE GENOMIC DNA]</scope>
    <source>
        <strain evidence="2 3">21-1</strain>
    </source>
</reference>